<reference evidence="4 5" key="1">
    <citation type="submission" date="2019-01" db="EMBL/GenBank/DDBJ databases">
        <title>A draft genome assembly of the solar-powered sea slug Elysia chlorotica.</title>
        <authorList>
            <person name="Cai H."/>
            <person name="Li Q."/>
            <person name="Fang X."/>
            <person name="Li J."/>
            <person name="Curtis N.E."/>
            <person name="Altenburger A."/>
            <person name="Shibata T."/>
            <person name="Feng M."/>
            <person name="Maeda T."/>
            <person name="Schwartz J.A."/>
            <person name="Shigenobu S."/>
            <person name="Lundholm N."/>
            <person name="Nishiyama T."/>
            <person name="Yang H."/>
            <person name="Hasebe M."/>
            <person name="Li S."/>
            <person name="Pierce S.K."/>
            <person name="Wang J."/>
        </authorList>
    </citation>
    <scope>NUCLEOTIDE SEQUENCE [LARGE SCALE GENOMIC DNA]</scope>
    <source>
        <strain evidence="4">EC2010</strain>
        <tissue evidence="4">Whole organism of an adult</tissue>
    </source>
</reference>
<comment type="similarity">
    <text evidence="1">Belongs to the sulfotransferase 1 family.</text>
</comment>
<dbReference type="Gene3D" id="3.40.50.300">
    <property type="entry name" value="P-loop containing nucleotide triphosphate hydrolases"/>
    <property type="match status" value="1"/>
</dbReference>
<sequence length="110" mass="12984">MNHNPIFPLTYEDLRERPKECIAELARFLQVPITDSFIEEVIKACDFENLQTVRKTQNQTLGKIYRKGIVGDWANWLSDEQSKEIDDMWQAKMTKCFYKPRCCFDAETPC</sequence>
<dbReference type="PANTHER" id="PTHR11783">
    <property type="entry name" value="SULFOTRANSFERASE SULT"/>
    <property type="match status" value="1"/>
</dbReference>
<dbReference type="Pfam" id="PF00685">
    <property type="entry name" value="Sulfotransfer_1"/>
    <property type="match status" value="1"/>
</dbReference>
<protein>
    <recommendedName>
        <fullName evidence="3">Sulfotransferase domain-containing protein</fullName>
    </recommendedName>
</protein>
<dbReference type="GO" id="GO:0008146">
    <property type="term" value="F:sulfotransferase activity"/>
    <property type="evidence" value="ECO:0007669"/>
    <property type="project" value="InterPro"/>
</dbReference>
<dbReference type="Proteomes" id="UP000271974">
    <property type="component" value="Unassembled WGS sequence"/>
</dbReference>
<dbReference type="InterPro" id="IPR000863">
    <property type="entry name" value="Sulfotransferase_dom"/>
</dbReference>
<keyword evidence="2" id="KW-0808">Transferase</keyword>
<evidence type="ECO:0000313" key="5">
    <source>
        <dbReference type="Proteomes" id="UP000271974"/>
    </source>
</evidence>
<dbReference type="AlphaFoldDB" id="A0A3S1BMR1"/>
<dbReference type="SUPFAM" id="SSF52540">
    <property type="entry name" value="P-loop containing nucleoside triphosphate hydrolases"/>
    <property type="match status" value="1"/>
</dbReference>
<dbReference type="InterPro" id="IPR027417">
    <property type="entry name" value="P-loop_NTPase"/>
</dbReference>
<organism evidence="4 5">
    <name type="scientific">Elysia chlorotica</name>
    <name type="common">Eastern emerald elysia</name>
    <name type="synonym">Sea slug</name>
    <dbReference type="NCBI Taxonomy" id="188477"/>
    <lineage>
        <taxon>Eukaryota</taxon>
        <taxon>Metazoa</taxon>
        <taxon>Spiralia</taxon>
        <taxon>Lophotrochozoa</taxon>
        <taxon>Mollusca</taxon>
        <taxon>Gastropoda</taxon>
        <taxon>Heterobranchia</taxon>
        <taxon>Euthyneura</taxon>
        <taxon>Panpulmonata</taxon>
        <taxon>Sacoglossa</taxon>
        <taxon>Placobranchoidea</taxon>
        <taxon>Plakobranchidae</taxon>
        <taxon>Elysia</taxon>
    </lineage>
</organism>
<name>A0A3S1BMR1_ELYCH</name>
<evidence type="ECO:0000259" key="3">
    <source>
        <dbReference type="Pfam" id="PF00685"/>
    </source>
</evidence>
<comment type="caution">
    <text evidence="4">The sequence shown here is derived from an EMBL/GenBank/DDBJ whole genome shotgun (WGS) entry which is preliminary data.</text>
</comment>
<proteinExistence type="inferred from homology"/>
<evidence type="ECO:0000256" key="1">
    <source>
        <dbReference type="ARBA" id="ARBA00005771"/>
    </source>
</evidence>
<dbReference type="OrthoDB" id="205623at2759"/>
<dbReference type="EMBL" id="RQTK01001360">
    <property type="protein sequence ID" value="RUS70653.1"/>
    <property type="molecule type" value="Genomic_DNA"/>
</dbReference>
<evidence type="ECO:0000313" key="4">
    <source>
        <dbReference type="EMBL" id="RUS70653.1"/>
    </source>
</evidence>
<gene>
    <name evidence="4" type="ORF">EGW08_021590</name>
</gene>
<keyword evidence="5" id="KW-1185">Reference proteome</keyword>
<accession>A0A3S1BMR1</accession>
<feature type="domain" description="Sulfotransferase" evidence="3">
    <location>
        <begin position="4"/>
        <end position="96"/>
    </location>
</feature>
<evidence type="ECO:0000256" key="2">
    <source>
        <dbReference type="ARBA" id="ARBA00022679"/>
    </source>
</evidence>